<protein>
    <submittedName>
        <fullName evidence="1">Integrase</fullName>
    </submittedName>
</protein>
<dbReference type="Gene3D" id="3.30.420.10">
    <property type="entry name" value="Ribonuclease H-like superfamily/Ribonuclease H"/>
    <property type="match status" value="1"/>
</dbReference>
<evidence type="ECO:0000313" key="2">
    <source>
        <dbReference type="Proteomes" id="UP000325315"/>
    </source>
</evidence>
<comment type="caution">
    <text evidence="1">The sequence shown here is derived from an EMBL/GenBank/DDBJ whole genome shotgun (WGS) entry which is preliminary data.</text>
</comment>
<dbReference type="EMBL" id="SMMG02000002">
    <property type="protein sequence ID" value="KAA3484018.1"/>
    <property type="molecule type" value="Genomic_DNA"/>
</dbReference>
<sequence length="198" mass="23181">MDFVSGLLLTLRKEDTIWITRCSVINYFVSRPKGKLQKALGTKLKFITAFHPQTDGQSERKKFILLVEFSYNNHYQSSIKMAPYEALYGRKCRTPLYWTELSDRKISGTNLICDIEDKVKIIWDFLKVGEKVFLNVSPWKKVLRFGRKRKLSPRFDPSHVISSIDVELQPNMSYSEEPIKILAQEIKELRNKCIMKIT</sequence>
<evidence type="ECO:0000313" key="1">
    <source>
        <dbReference type="EMBL" id="KAA3484018.1"/>
    </source>
</evidence>
<dbReference type="GO" id="GO:0003676">
    <property type="term" value="F:nucleic acid binding"/>
    <property type="evidence" value="ECO:0007669"/>
    <property type="project" value="InterPro"/>
</dbReference>
<dbReference type="OrthoDB" id="111931at2759"/>
<dbReference type="PANTHER" id="PTHR45835">
    <property type="entry name" value="YALI0A06105P"/>
    <property type="match status" value="1"/>
</dbReference>
<keyword evidence="2" id="KW-1185">Reference proteome</keyword>
<dbReference type="PANTHER" id="PTHR45835:SF99">
    <property type="entry name" value="CHROMO DOMAIN-CONTAINING PROTEIN-RELATED"/>
    <property type="match status" value="1"/>
</dbReference>
<accession>A0A5B6WRL2</accession>
<gene>
    <name evidence="1" type="ORF">EPI10_006131</name>
</gene>
<proteinExistence type="predicted"/>
<dbReference type="Proteomes" id="UP000325315">
    <property type="component" value="Unassembled WGS sequence"/>
</dbReference>
<dbReference type="InterPro" id="IPR036397">
    <property type="entry name" value="RNaseH_sf"/>
</dbReference>
<name>A0A5B6WRL2_9ROSI</name>
<dbReference type="AlphaFoldDB" id="A0A5B6WRL2"/>
<dbReference type="InterPro" id="IPR012337">
    <property type="entry name" value="RNaseH-like_sf"/>
</dbReference>
<reference evidence="2" key="1">
    <citation type="journal article" date="2019" name="Plant Biotechnol. J.">
        <title>Genome sequencing of the Australian wild diploid species Gossypium australe highlights disease resistance and delayed gland morphogenesis.</title>
        <authorList>
            <person name="Cai Y."/>
            <person name="Cai X."/>
            <person name="Wang Q."/>
            <person name="Wang P."/>
            <person name="Zhang Y."/>
            <person name="Cai C."/>
            <person name="Xu Y."/>
            <person name="Wang K."/>
            <person name="Zhou Z."/>
            <person name="Wang C."/>
            <person name="Geng S."/>
            <person name="Li B."/>
            <person name="Dong Q."/>
            <person name="Hou Y."/>
            <person name="Wang H."/>
            <person name="Ai P."/>
            <person name="Liu Z."/>
            <person name="Yi F."/>
            <person name="Sun M."/>
            <person name="An G."/>
            <person name="Cheng J."/>
            <person name="Zhang Y."/>
            <person name="Shi Q."/>
            <person name="Xie Y."/>
            <person name="Shi X."/>
            <person name="Chang Y."/>
            <person name="Huang F."/>
            <person name="Chen Y."/>
            <person name="Hong S."/>
            <person name="Mi L."/>
            <person name="Sun Q."/>
            <person name="Zhang L."/>
            <person name="Zhou B."/>
            <person name="Peng R."/>
            <person name="Zhang X."/>
            <person name="Liu F."/>
        </authorList>
    </citation>
    <scope>NUCLEOTIDE SEQUENCE [LARGE SCALE GENOMIC DNA]</scope>
    <source>
        <strain evidence="2">cv. PA1801</strain>
    </source>
</reference>
<dbReference type="SUPFAM" id="SSF53098">
    <property type="entry name" value="Ribonuclease H-like"/>
    <property type="match status" value="1"/>
</dbReference>
<organism evidence="1 2">
    <name type="scientific">Gossypium australe</name>
    <dbReference type="NCBI Taxonomy" id="47621"/>
    <lineage>
        <taxon>Eukaryota</taxon>
        <taxon>Viridiplantae</taxon>
        <taxon>Streptophyta</taxon>
        <taxon>Embryophyta</taxon>
        <taxon>Tracheophyta</taxon>
        <taxon>Spermatophyta</taxon>
        <taxon>Magnoliopsida</taxon>
        <taxon>eudicotyledons</taxon>
        <taxon>Gunneridae</taxon>
        <taxon>Pentapetalae</taxon>
        <taxon>rosids</taxon>
        <taxon>malvids</taxon>
        <taxon>Malvales</taxon>
        <taxon>Malvaceae</taxon>
        <taxon>Malvoideae</taxon>
        <taxon>Gossypium</taxon>
    </lineage>
</organism>